<dbReference type="EMBL" id="BJFL01000031">
    <property type="protein sequence ID" value="GDY32963.1"/>
    <property type="molecule type" value="Genomic_DNA"/>
</dbReference>
<dbReference type="OrthoDB" id="9815120at2"/>
<evidence type="ECO:0000259" key="7">
    <source>
        <dbReference type="Pfam" id="PF00892"/>
    </source>
</evidence>
<protein>
    <submittedName>
        <fullName evidence="8">Threonine transporter RhtB</fullName>
    </submittedName>
</protein>
<comment type="subcellular location">
    <subcellularLocation>
        <location evidence="1">Membrane</location>
        <topology evidence="1">Multi-pass membrane protein</topology>
    </subcellularLocation>
</comment>
<gene>
    <name evidence="8" type="ORF">GTS_45960</name>
</gene>
<dbReference type="Pfam" id="PF00892">
    <property type="entry name" value="EamA"/>
    <property type="match status" value="1"/>
</dbReference>
<evidence type="ECO:0000256" key="5">
    <source>
        <dbReference type="ARBA" id="ARBA00023136"/>
    </source>
</evidence>
<dbReference type="InterPro" id="IPR000620">
    <property type="entry name" value="EamA_dom"/>
</dbReference>
<dbReference type="Proteomes" id="UP000298860">
    <property type="component" value="Unassembled WGS sequence"/>
</dbReference>
<keyword evidence="9" id="KW-1185">Reference proteome</keyword>
<comment type="similarity">
    <text evidence="2">Belongs to the EamA transporter family.</text>
</comment>
<dbReference type="SUPFAM" id="SSF103481">
    <property type="entry name" value="Multidrug resistance efflux transporter EmrE"/>
    <property type="match status" value="2"/>
</dbReference>
<accession>A0A4D4JGF0</accession>
<evidence type="ECO:0000313" key="8">
    <source>
        <dbReference type="EMBL" id="GDY32963.1"/>
    </source>
</evidence>
<feature type="transmembrane region" description="Helical" evidence="6">
    <location>
        <begin position="79"/>
        <end position="98"/>
    </location>
</feature>
<evidence type="ECO:0000256" key="6">
    <source>
        <dbReference type="SAM" id="Phobius"/>
    </source>
</evidence>
<dbReference type="GO" id="GO:0016020">
    <property type="term" value="C:membrane"/>
    <property type="evidence" value="ECO:0007669"/>
    <property type="project" value="UniProtKB-SubCell"/>
</dbReference>
<feature type="transmembrane region" description="Helical" evidence="6">
    <location>
        <begin position="184"/>
        <end position="202"/>
    </location>
</feature>
<keyword evidence="4 6" id="KW-1133">Transmembrane helix</keyword>
<dbReference type="PANTHER" id="PTHR32322">
    <property type="entry name" value="INNER MEMBRANE TRANSPORTER"/>
    <property type="match status" value="1"/>
</dbReference>
<feature type="transmembrane region" description="Helical" evidence="6">
    <location>
        <begin position="214"/>
        <end position="232"/>
    </location>
</feature>
<comment type="caution">
    <text evidence="8">The sequence shown here is derived from an EMBL/GenBank/DDBJ whole genome shotgun (WGS) entry which is preliminary data.</text>
</comment>
<dbReference type="InterPro" id="IPR050638">
    <property type="entry name" value="AA-Vitamin_Transporters"/>
</dbReference>
<evidence type="ECO:0000256" key="3">
    <source>
        <dbReference type="ARBA" id="ARBA00022692"/>
    </source>
</evidence>
<dbReference type="PANTHER" id="PTHR32322:SF2">
    <property type="entry name" value="EAMA DOMAIN-CONTAINING PROTEIN"/>
    <property type="match status" value="1"/>
</dbReference>
<dbReference type="AlphaFoldDB" id="A0A4D4JGF0"/>
<evidence type="ECO:0000256" key="1">
    <source>
        <dbReference type="ARBA" id="ARBA00004141"/>
    </source>
</evidence>
<evidence type="ECO:0000313" key="9">
    <source>
        <dbReference type="Proteomes" id="UP000298860"/>
    </source>
</evidence>
<keyword evidence="3 6" id="KW-0812">Transmembrane</keyword>
<keyword evidence="5 6" id="KW-0472">Membrane</keyword>
<feature type="transmembrane region" description="Helical" evidence="6">
    <location>
        <begin position="38"/>
        <end position="63"/>
    </location>
</feature>
<feature type="transmembrane region" description="Helical" evidence="6">
    <location>
        <begin position="244"/>
        <end position="265"/>
    </location>
</feature>
<sequence length="291" mass="29694">MLGLATLAGRAVSATPPPALVLLGIVSVQLGASVAKQMFAVAGSLGVVAMRLVFAAVVLLVVWRPSVRTLRTLRADRRLLTVVLGYGAVLAGMNMAFYQALARIPQGVAVTVEFLGPLSVALLGSRRWLDALWAALAAAGVLLLTEDGGAVRWTGVAFALLAAACWASYILLGAALGRRTTDGQGLAVAMAFGGLFAAPLGVAQAGATLLRPEVLAAGLAVALLSSVVPYSLELEALRRIPPRVFGVLMSLEPAVAALAGLVVLGEALAPTQWLAICCVVVASIGATRGAR</sequence>
<feature type="domain" description="EamA" evidence="7">
    <location>
        <begin position="154"/>
        <end position="285"/>
    </location>
</feature>
<organism evidence="8 9">
    <name type="scientific">Gandjariella thermophila</name>
    <dbReference type="NCBI Taxonomy" id="1931992"/>
    <lineage>
        <taxon>Bacteria</taxon>
        <taxon>Bacillati</taxon>
        <taxon>Actinomycetota</taxon>
        <taxon>Actinomycetes</taxon>
        <taxon>Pseudonocardiales</taxon>
        <taxon>Pseudonocardiaceae</taxon>
        <taxon>Gandjariella</taxon>
    </lineage>
</organism>
<proteinExistence type="inferred from homology"/>
<feature type="transmembrane region" description="Helical" evidence="6">
    <location>
        <begin position="271"/>
        <end position="290"/>
    </location>
</feature>
<name>A0A4D4JGF0_9PSEU</name>
<evidence type="ECO:0000256" key="2">
    <source>
        <dbReference type="ARBA" id="ARBA00007362"/>
    </source>
</evidence>
<feature type="transmembrane region" description="Helical" evidence="6">
    <location>
        <begin position="151"/>
        <end position="172"/>
    </location>
</feature>
<dbReference type="InterPro" id="IPR037185">
    <property type="entry name" value="EmrE-like"/>
</dbReference>
<reference evidence="9" key="1">
    <citation type="submission" date="2019-04" db="EMBL/GenBank/DDBJ databases">
        <title>Draft genome sequence of Pseudonocardiaceae bacterium SL3-2-4.</title>
        <authorList>
            <person name="Ningsih F."/>
            <person name="Yokota A."/>
            <person name="Sakai Y."/>
            <person name="Nanatani K."/>
            <person name="Yabe S."/>
            <person name="Oetari A."/>
            <person name="Sjamsuridzal W."/>
        </authorList>
    </citation>
    <scope>NUCLEOTIDE SEQUENCE [LARGE SCALE GENOMIC DNA]</scope>
    <source>
        <strain evidence="9">SL3-2-4</strain>
    </source>
</reference>
<evidence type="ECO:0000256" key="4">
    <source>
        <dbReference type="ARBA" id="ARBA00022989"/>
    </source>
</evidence>